<feature type="transmembrane region" description="Helical" evidence="10">
    <location>
        <begin position="259"/>
        <end position="276"/>
    </location>
</feature>
<feature type="domain" description="Homeobox" evidence="11">
    <location>
        <begin position="1985"/>
        <end position="2055"/>
    </location>
</feature>
<feature type="compositionally biased region" description="Low complexity" evidence="9">
    <location>
        <begin position="1210"/>
        <end position="1221"/>
    </location>
</feature>
<feature type="domain" description="Homeobox" evidence="11">
    <location>
        <begin position="1665"/>
        <end position="1735"/>
    </location>
</feature>
<feature type="DNA-binding region" description="Homeobox" evidence="7">
    <location>
        <begin position="1667"/>
        <end position="1736"/>
    </location>
</feature>
<dbReference type="InterPro" id="IPR004156">
    <property type="entry name" value="OATP"/>
</dbReference>
<dbReference type="Pfam" id="PF03137">
    <property type="entry name" value="OATP"/>
    <property type="match status" value="1"/>
</dbReference>
<feature type="compositionally biased region" description="Low complexity" evidence="9">
    <location>
        <begin position="1817"/>
        <end position="1828"/>
    </location>
</feature>
<dbReference type="GO" id="GO:0006338">
    <property type="term" value="P:chromatin remodeling"/>
    <property type="evidence" value="ECO:0007669"/>
    <property type="project" value="InterPro"/>
</dbReference>
<feature type="region of interest" description="Disordered" evidence="9">
    <location>
        <begin position="1784"/>
        <end position="1854"/>
    </location>
</feature>
<evidence type="ECO:0000256" key="4">
    <source>
        <dbReference type="ARBA" id="ARBA00023125"/>
    </source>
</evidence>
<dbReference type="InterPro" id="IPR038224">
    <property type="entry name" value="SATB_ULD_sf"/>
</dbReference>
<dbReference type="InterPro" id="IPR032392">
    <property type="entry name" value="ULD"/>
</dbReference>
<evidence type="ECO:0000313" key="13">
    <source>
        <dbReference type="EMBL" id="KAH0815322.1"/>
    </source>
</evidence>
<dbReference type="GO" id="GO:0005634">
    <property type="term" value="C:nucleus"/>
    <property type="evidence" value="ECO:0007669"/>
    <property type="project" value="UniProtKB-SubCell"/>
</dbReference>
<feature type="compositionally biased region" description="Basic and acidic residues" evidence="9">
    <location>
        <begin position="2074"/>
        <end position="2094"/>
    </location>
</feature>
<proteinExistence type="predicted"/>
<gene>
    <name evidence="13" type="ORF">GEV33_007471</name>
</gene>
<dbReference type="CDD" id="cd17336">
    <property type="entry name" value="MFS_SLCO_OATP"/>
    <property type="match status" value="1"/>
</dbReference>
<comment type="caution">
    <text evidence="13">The sequence shown here is derived from an EMBL/GenBank/DDBJ whole genome shotgun (WGS) entry which is preliminary data.</text>
</comment>
<reference evidence="13" key="2">
    <citation type="submission" date="2021-08" db="EMBL/GenBank/DDBJ databases">
        <authorList>
            <person name="Eriksson T."/>
        </authorList>
    </citation>
    <scope>NUCLEOTIDE SEQUENCE</scope>
    <source>
        <strain evidence="13">Stoneville</strain>
        <tissue evidence="13">Whole head</tissue>
    </source>
</reference>
<keyword evidence="5 7" id="KW-0371">Homeobox</keyword>
<dbReference type="Gene3D" id="1.10.10.60">
    <property type="entry name" value="Homeodomain-like"/>
    <property type="match status" value="2"/>
</dbReference>
<feature type="transmembrane region" description="Helical" evidence="10">
    <location>
        <begin position="137"/>
        <end position="160"/>
    </location>
</feature>
<dbReference type="CDD" id="cd11585">
    <property type="entry name" value="SATB1_N"/>
    <property type="match status" value="1"/>
</dbReference>
<feature type="compositionally biased region" description="Low complexity" evidence="9">
    <location>
        <begin position="1624"/>
        <end position="1633"/>
    </location>
</feature>
<feature type="transmembrane region" description="Helical" evidence="10">
    <location>
        <begin position="181"/>
        <end position="204"/>
    </location>
</feature>
<dbReference type="Pfam" id="PF16534">
    <property type="entry name" value="ULD"/>
    <property type="match status" value="1"/>
</dbReference>
<feature type="compositionally biased region" description="Polar residues" evidence="9">
    <location>
        <begin position="643"/>
        <end position="652"/>
    </location>
</feature>
<dbReference type="PROSITE" id="PS51982">
    <property type="entry name" value="CMP"/>
    <property type="match status" value="1"/>
</dbReference>
<keyword evidence="10" id="KW-0472">Membrane</keyword>
<dbReference type="SMART" id="SM00389">
    <property type="entry name" value="HOX"/>
    <property type="match status" value="2"/>
</dbReference>
<sequence length="2094" mass="232587">MSRSDLKSSRIELSAATSRKFRYFDLMELIKPSGVFNAPRNAMGENELDCGFTNLPFLTRCCNLERLATPGVFLVFLSLIGFLQGVTLTYFRETATIWGAHYNIPRQHIEWLIYTNEFFVGVVGLAVSYYGSKIHRISWIGGLTMFQAITYATLVVPEIFRKNYMEQTNFNLCSKTSDTEINYIALVILIVSQIFFSMASVSFISHGITYLDDNTSHGSSPGYIGIALACRELGRQAGMYLSWIPMFLKTKMIFVSPEWLSLSGAVFLSGALIAMFPRSMPSTLIKILSASIVDLASGVEDVRPIQVMDGFFKTLWRLLKNGILMINIASAMLLQSALINLNMFQRHIYQLRFDISYLTDATDTQLATNILKQPLVAVSLIATGMVVAKSRLQVKSLVKWNIIVLIVGMGFFGSTAFLNCKPETTYYGVSSNSKCPYGCQLDQFQPVCKMATQRSYYSPCSAGCTSYNPAAKIYKYTCYDGNAIEGSCKKTTQCDQYYSLYQANSVLTSALFASTLVTNLIINMRCVLSKDKATALGLEATFTGLVPYLPIKAIYGVIADQFCEGKDCKMYTKTLVTFLSISTLAVMALSLLLAIILLIILKFRPPKDKDEDSSIELEDRASHPSADSRLMDDSRDEPDARRNQSTANSISDSLLEMENVGDDHDSIESASYLDEPHSRKAKTQGGNAPVQSPALDGAHSPKIAIAGRDPFNRIYCKIKRPPPPPLPPPLFSRFGSALMLNKEHFYSSRVEILQFTFRNGYTRFKRLPQEDYRMQIGTEPRRTSTDYRYPSASSRHNYTNNKYLSCPLSSYFCSGSSFLLLFLLVTLNPGSQRVNLEVLRPTRRRGRRVLAGAPIAGVLTAFPISILNRANVGFERWMVSVARGGGGGEESSLVVRIINRLSRRWNSAYTSIHLSVSTLLCRVGRRRSNSQNFPRNALVGEKSMKPSSVRSPHLDFTRTQIRPTRVRSRGGAIYPDLQSHRRRNSRVLDSGQLRSVVAGRSRCAVAVPQPGLSAQSRCRFTSVHVASCPSKFRQNRTYDDGLSECHGDFRRSLGRRQHQGCSARRRRHAGYEMVMNGGPTMVDALMRPHRRGGRRSKAKSAGCTMMGWEIEHRESTIRPSPSAGTLCSFGSDDSQSGSMSALIEGKYALVCCFTPCDLGKDVAIMILAKFLRVLFCTKMSVGFATNSCLLVDDRCSVDSQALALTRSCKTPSPQSTTPAATGRSSRESAERAVTPPPPPRTPPLESTGSPPSVKEEFDAAKTSTGRNERYRGLRVAASVGLAAAALRPAHYLLMIDETAAARYTPTQKHPAVGSGMQSAHMPYGHIDGIVATRLAMFVEVASENVVKKCVLLRRFIRDRGIMKGINGRAAGAELIRILLGLDGRSEQVYSCIHGGQVRRAAPTYRRISGPSDPGLGVAKVIPSSFGRHLHPNEIPKSLPVHCIVEAICTLDENRALQHGAWRRRPMVETDSYVIIPVGTPFHSLVQAALLRLGYSADSAAAAKGSVVIKNWKALNFEQISDDPLVTVGDILGELTTIATLRIQVFRGRPGTFTDIKDKLLRFLLLQSHGLLISSGCPLDEIVLSQICRSSPNCAPVPEISEEIRRKFDQWWSTQFSPQSPAGRSQFGGSFSSQYSVPPQPKPPERTLSESGHPAMQTVHNQFPTQKTRMRTSFDPELELPKLQRWFTENQHPSRQQIQQYVKELNSLESRRGRKPLDVNNVVYWFKNARAAQKRAEIRNVTPGLPCHLAVNGYSNHSPTNGTGFLISDGYLNSERLGDHRLKNSLSARRGPQTSHTSDEFSNAGSDLEDEDMNEVQPSSPSVPLSLTTTRKHDSRENSPRPSTPPPPPNIQGELCKVEPKEEPINYHSPGDHINNNKINLSDMEEDDLDPENEKSHFDGSTMNSPASRQITQRYCNSPDVDTPLLSRTPSDGIERLAAGFPLVPNSMFSHSIMYMSHYIPGLSHTAASPPGSSALGMASLTADERRKRNRTFIDPVTEVPRLEQWFSLNTHPSHNLILKYTEELNCMPYRQKFPRLEPKNVQFWFKNRRAKCKRLKMSLFDNQPAGQDNGAAERGSRGPDPGHDVTEKVPDKRE</sequence>
<dbReference type="FunFam" id="1.10.10.60:FF:000169">
    <property type="entry name" value="DNA-binding protein SATB1"/>
    <property type="match status" value="2"/>
</dbReference>
<dbReference type="EMBL" id="JABDTM020023246">
    <property type="protein sequence ID" value="KAH0815322.1"/>
    <property type="molecule type" value="Genomic_DNA"/>
</dbReference>
<feature type="transmembrane region" description="Helical" evidence="10">
    <location>
        <begin position="505"/>
        <end position="522"/>
    </location>
</feature>
<feature type="transmembrane region" description="Helical" evidence="10">
    <location>
        <begin position="72"/>
        <end position="91"/>
    </location>
</feature>
<dbReference type="CDD" id="cd00086">
    <property type="entry name" value="homeodomain"/>
    <property type="match status" value="2"/>
</dbReference>
<feature type="compositionally biased region" description="Polar residues" evidence="9">
    <location>
        <begin position="1898"/>
        <end position="1907"/>
    </location>
</feature>
<dbReference type="SUPFAM" id="SSF46689">
    <property type="entry name" value="Homeodomain-like"/>
    <property type="match status" value="2"/>
</dbReference>
<evidence type="ECO:0000259" key="11">
    <source>
        <dbReference type="PROSITE" id="PS50071"/>
    </source>
</evidence>
<dbReference type="GO" id="GO:0016020">
    <property type="term" value="C:membrane"/>
    <property type="evidence" value="ECO:0007669"/>
    <property type="project" value="InterPro"/>
</dbReference>
<evidence type="ECO:0000256" key="9">
    <source>
        <dbReference type="SAM" id="MobiDB-lite"/>
    </source>
</evidence>
<name>A0A8J6HJ61_TENMO</name>
<feature type="region of interest" description="Disordered" evidence="9">
    <location>
        <begin position="1883"/>
        <end position="1907"/>
    </location>
</feature>
<feature type="region of interest" description="Disordered" evidence="9">
    <location>
        <begin position="1207"/>
        <end position="1265"/>
    </location>
</feature>
<feature type="transmembrane region" description="Helical" evidence="10">
    <location>
        <begin position="111"/>
        <end position="131"/>
    </location>
</feature>
<dbReference type="GO" id="GO:0000981">
    <property type="term" value="F:DNA-binding transcription factor activity, RNA polymerase II-specific"/>
    <property type="evidence" value="ECO:0007669"/>
    <property type="project" value="TreeGrafter"/>
</dbReference>
<protein>
    <submittedName>
        <fullName evidence="13">Uncharacterized protein</fullName>
    </submittedName>
</protein>
<feature type="transmembrane region" description="Helical" evidence="10">
    <location>
        <begin position="575"/>
        <end position="601"/>
    </location>
</feature>
<evidence type="ECO:0000313" key="14">
    <source>
        <dbReference type="Proteomes" id="UP000719412"/>
    </source>
</evidence>
<feature type="domain" description="CMP" evidence="12">
    <location>
        <begin position="1435"/>
        <end position="1546"/>
    </location>
</feature>
<dbReference type="InterPro" id="IPR009057">
    <property type="entry name" value="Homeodomain-like_sf"/>
</dbReference>
<feature type="compositionally biased region" description="Polar residues" evidence="9">
    <location>
        <begin position="1784"/>
        <end position="1804"/>
    </location>
</feature>
<feature type="transmembrane region" description="Helical" evidence="10">
    <location>
        <begin position="849"/>
        <end position="867"/>
    </location>
</feature>
<evidence type="ECO:0000256" key="6">
    <source>
        <dbReference type="ARBA" id="ARBA00023242"/>
    </source>
</evidence>
<accession>A0A8J6HJ61</accession>
<feature type="compositionally biased region" description="Basic and acidic residues" evidence="9">
    <location>
        <begin position="629"/>
        <end position="642"/>
    </location>
</feature>
<dbReference type="PANTHER" id="PTHR15116">
    <property type="entry name" value="DNA-BINDING PROTEIN SATB FAMILY MEMBER"/>
    <property type="match status" value="1"/>
</dbReference>
<feature type="region of interest" description="Disordered" evidence="9">
    <location>
        <begin position="1615"/>
        <end position="1651"/>
    </location>
</feature>
<dbReference type="InterPro" id="IPR039673">
    <property type="entry name" value="SATB1/SATB2"/>
</dbReference>
<keyword evidence="3" id="KW-0832">Ubl conjugation</keyword>
<evidence type="ECO:0000256" key="7">
    <source>
        <dbReference type="PROSITE-ProRule" id="PRU00108"/>
    </source>
</evidence>
<keyword evidence="6 7" id="KW-0539">Nucleus</keyword>
<keyword evidence="4 7" id="KW-0238">DNA-binding</keyword>
<keyword evidence="10" id="KW-0812">Transmembrane</keyword>
<feature type="region of interest" description="Disordered" evidence="9">
    <location>
        <begin position="611"/>
        <end position="653"/>
    </location>
</feature>
<dbReference type="Pfam" id="PF00046">
    <property type="entry name" value="Homeodomain"/>
    <property type="match status" value="2"/>
</dbReference>
<evidence type="ECO:0000256" key="10">
    <source>
        <dbReference type="SAM" id="Phobius"/>
    </source>
</evidence>
<evidence type="ECO:0000259" key="12">
    <source>
        <dbReference type="PROSITE" id="PS51982"/>
    </source>
</evidence>
<evidence type="ECO:0000256" key="1">
    <source>
        <dbReference type="ARBA" id="ARBA00004123"/>
    </source>
</evidence>
<dbReference type="PANTHER" id="PTHR15116:SF16">
    <property type="entry name" value="DEFECTIVE PROVENTRICULUS, ISOFORM A"/>
    <property type="match status" value="1"/>
</dbReference>
<dbReference type="PROSITE" id="PS50071">
    <property type="entry name" value="HOMEOBOX_2"/>
    <property type="match status" value="2"/>
</dbReference>
<dbReference type="GO" id="GO:0000978">
    <property type="term" value="F:RNA polymerase II cis-regulatory region sequence-specific DNA binding"/>
    <property type="evidence" value="ECO:0007669"/>
    <property type="project" value="TreeGrafter"/>
</dbReference>
<organism evidence="13 14">
    <name type="scientific">Tenebrio molitor</name>
    <name type="common">Yellow mealworm beetle</name>
    <dbReference type="NCBI Taxonomy" id="7067"/>
    <lineage>
        <taxon>Eukaryota</taxon>
        <taxon>Metazoa</taxon>
        <taxon>Ecdysozoa</taxon>
        <taxon>Arthropoda</taxon>
        <taxon>Hexapoda</taxon>
        <taxon>Insecta</taxon>
        <taxon>Pterygota</taxon>
        <taxon>Neoptera</taxon>
        <taxon>Endopterygota</taxon>
        <taxon>Coleoptera</taxon>
        <taxon>Polyphaga</taxon>
        <taxon>Cucujiformia</taxon>
        <taxon>Tenebrionidae</taxon>
        <taxon>Tenebrio</taxon>
    </lineage>
</organism>
<evidence type="ECO:0000256" key="2">
    <source>
        <dbReference type="ARBA" id="ARBA00022737"/>
    </source>
</evidence>
<reference evidence="13" key="1">
    <citation type="journal article" date="2020" name="J Insects Food Feed">
        <title>The yellow mealworm (Tenebrio molitor) genome: a resource for the emerging insects as food and feed industry.</title>
        <authorList>
            <person name="Eriksson T."/>
            <person name="Andere A."/>
            <person name="Kelstrup H."/>
            <person name="Emery V."/>
            <person name="Picard C."/>
        </authorList>
    </citation>
    <scope>NUCLEOTIDE SEQUENCE</scope>
    <source>
        <strain evidence="13">Stoneville</strain>
        <tissue evidence="13">Whole head</tissue>
    </source>
</reference>
<keyword evidence="2" id="KW-0677">Repeat</keyword>
<evidence type="ECO:0000256" key="8">
    <source>
        <dbReference type="RuleBase" id="RU000682"/>
    </source>
</evidence>
<dbReference type="Proteomes" id="UP000719412">
    <property type="component" value="Unassembled WGS sequence"/>
</dbReference>
<dbReference type="InterPro" id="IPR001356">
    <property type="entry name" value="HD"/>
</dbReference>
<feature type="compositionally biased region" description="Basic and acidic residues" evidence="9">
    <location>
        <begin position="611"/>
        <end position="622"/>
    </location>
</feature>
<feature type="transmembrane region" description="Helical" evidence="10">
    <location>
        <begin position="323"/>
        <end position="344"/>
    </location>
</feature>
<comment type="subcellular location">
    <subcellularLocation>
        <location evidence="1 7 8">Nucleus</location>
    </subcellularLocation>
</comment>
<evidence type="ECO:0000256" key="5">
    <source>
        <dbReference type="ARBA" id="ARBA00023155"/>
    </source>
</evidence>
<dbReference type="GO" id="GO:0055085">
    <property type="term" value="P:transmembrane transport"/>
    <property type="evidence" value="ECO:0007669"/>
    <property type="project" value="InterPro"/>
</dbReference>
<evidence type="ECO:0000256" key="3">
    <source>
        <dbReference type="ARBA" id="ARBA00022843"/>
    </source>
</evidence>
<keyword evidence="14" id="KW-1185">Reference proteome</keyword>
<keyword evidence="10" id="KW-1133">Transmembrane helix</keyword>
<dbReference type="Gene3D" id="3.10.20.710">
    <property type="entry name" value="SATB, ubiquitin-like oligomerisation domain"/>
    <property type="match status" value="1"/>
</dbReference>
<feature type="region of interest" description="Disordered" evidence="9">
    <location>
        <begin position="673"/>
        <end position="700"/>
    </location>
</feature>
<feature type="DNA-binding region" description="Homeobox" evidence="7">
    <location>
        <begin position="1987"/>
        <end position="2056"/>
    </location>
</feature>
<feature type="transmembrane region" description="Helical" evidence="10">
    <location>
        <begin position="400"/>
        <end position="418"/>
    </location>
</feature>
<dbReference type="FunFam" id="3.10.20.710:FF:000002">
    <property type="entry name" value="Defective proventriculus, isoform A"/>
    <property type="match status" value="1"/>
</dbReference>
<feature type="region of interest" description="Disordered" evidence="9">
    <location>
        <begin position="2058"/>
        <end position="2094"/>
    </location>
</feature>